<feature type="compositionally biased region" description="Polar residues" evidence="1">
    <location>
        <begin position="427"/>
        <end position="449"/>
    </location>
</feature>
<dbReference type="Proteomes" id="UP000295757">
    <property type="component" value="Unassembled WGS sequence"/>
</dbReference>
<protein>
    <submittedName>
        <fullName evidence="2">HK97 family phage portal protein</fullName>
    </submittedName>
</protein>
<dbReference type="NCBIfam" id="TIGR01537">
    <property type="entry name" value="portal_HK97"/>
    <property type="match status" value="1"/>
</dbReference>
<evidence type="ECO:0000313" key="3">
    <source>
        <dbReference type="Proteomes" id="UP000295757"/>
    </source>
</evidence>
<name>A0A4V3FNW1_9BACT</name>
<comment type="caution">
    <text evidence="2">The sequence shown here is derived from an EMBL/GenBank/DDBJ whole genome shotgun (WGS) entry which is preliminary data.</text>
</comment>
<accession>A0A4V3FNW1</accession>
<feature type="compositionally biased region" description="Polar residues" evidence="1">
    <location>
        <begin position="401"/>
        <end position="417"/>
    </location>
</feature>
<keyword evidence="3" id="KW-1185">Reference proteome</keyword>
<dbReference type="InterPro" id="IPR006944">
    <property type="entry name" value="Phage/GTA_portal"/>
</dbReference>
<dbReference type="Pfam" id="PF04860">
    <property type="entry name" value="Phage_portal"/>
    <property type="match status" value="1"/>
</dbReference>
<feature type="region of interest" description="Disordered" evidence="1">
    <location>
        <begin position="401"/>
        <end position="449"/>
    </location>
</feature>
<gene>
    <name evidence="2" type="ORF">BCF59_0488</name>
</gene>
<evidence type="ECO:0000256" key="1">
    <source>
        <dbReference type="SAM" id="MobiDB-lite"/>
    </source>
</evidence>
<sequence length="449" mass="50669">MASIFKNLKNLFTPKRINDIPEIGYRNFSISLSDPIVAKTIKTLTPAEFLTFGLAVRAVQMIANDIAKVNFRHSKYNKDNDSENINNSQLLKILNKKPNDKQTPWEFKKSLIWNLLIYGSAPLLKVSDQTGALIELIPVYPPYLTKKQKDNGETFYQFKRDNNDPINFLDDEIIFIEYEIIPGFDTANIRTLFKSTISKIRENELSMLNAIANDLSTSLFIKIKESTNPEQRRLANTALKEMLENQKKSGSFGIVIDEKWDIGQATEIINARIDFQTRNSLGREFAASLGIPPAKLGIDDPNKYNSSAELNRAYVDNSLKPLLINICEKLTDKLLSNDDEFITFRTLDLLSIDLKAIQEFATSAINSGYATANEIRALIGLDKHPDGDHLLANGALTPINSLINNNNQTPPKTSDNENQSDDKDEQTTQQEANIETDNYNNQKQTNNSK</sequence>
<organism evidence="2 3">
    <name type="scientific">Mycoplasmopsis mustelae</name>
    <dbReference type="NCBI Taxonomy" id="171289"/>
    <lineage>
        <taxon>Bacteria</taxon>
        <taxon>Bacillati</taxon>
        <taxon>Mycoplasmatota</taxon>
        <taxon>Mycoplasmoidales</taxon>
        <taxon>Metamycoplasmataceae</taxon>
        <taxon>Mycoplasmopsis</taxon>
    </lineage>
</organism>
<dbReference type="AlphaFoldDB" id="A0A4V3FNW1"/>
<dbReference type="EMBL" id="SOCN01000002">
    <property type="protein sequence ID" value="TDV23499.1"/>
    <property type="molecule type" value="Genomic_DNA"/>
</dbReference>
<proteinExistence type="predicted"/>
<dbReference type="RefSeq" id="WP_234851422.1">
    <property type="nucleotide sequence ID" value="NZ_SOCN01000002.1"/>
</dbReference>
<reference evidence="2 3" key="1">
    <citation type="submission" date="2019-03" db="EMBL/GenBank/DDBJ databases">
        <title>Genomic Encyclopedia of Archaeal and Bacterial Type Strains, Phase II (KMG-II): from individual species to whole genera.</title>
        <authorList>
            <person name="Goeker M."/>
        </authorList>
    </citation>
    <scope>NUCLEOTIDE SEQUENCE [LARGE SCALE GENOMIC DNA]</scope>
    <source>
        <strain evidence="2 3">ATCC 35214</strain>
    </source>
</reference>
<evidence type="ECO:0000313" key="2">
    <source>
        <dbReference type="EMBL" id="TDV23499.1"/>
    </source>
</evidence>
<dbReference type="InterPro" id="IPR006427">
    <property type="entry name" value="Portal_HK97"/>
</dbReference>